<dbReference type="RefSeq" id="WP_055114289.1">
    <property type="nucleotide sequence ID" value="NZ_CXWA01000001.1"/>
</dbReference>
<dbReference type="PANTHER" id="PTHR43085">
    <property type="entry name" value="HEXOKINASE FAMILY MEMBER"/>
    <property type="match status" value="1"/>
</dbReference>
<dbReference type="SUPFAM" id="SSF53613">
    <property type="entry name" value="Ribokinase-like"/>
    <property type="match status" value="1"/>
</dbReference>
<evidence type="ECO:0000256" key="1">
    <source>
        <dbReference type="ARBA" id="ARBA00010688"/>
    </source>
</evidence>
<dbReference type="Pfam" id="PF00294">
    <property type="entry name" value="PfkB"/>
    <property type="match status" value="1"/>
</dbReference>
<dbReference type="GO" id="GO:0008673">
    <property type="term" value="F:2-dehydro-3-deoxygluconokinase activity"/>
    <property type="evidence" value="ECO:0007669"/>
    <property type="project" value="UniProtKB-EC"/>
</dbReference>
<dbReference type="Proteomes" id="UP000049983">
    <property type="component" value="Unassembled WGS sequence"/>
</dbReference>
<name>A0A0M7A374_9HYPH</name>
<dbReference type="GeneID" id="97670202"/>
<feature type="domain" description="Carbohydrate kinase PfkB" evidence="4">
    <location>
        <begin position="8"/>
        <end position="295"/>
    </location>
</feature>
<dbReference type="InterPro" id="IPR029056">
    <property type="entry name" value="Ribokinase-like"/>
</dbReference>
<sequence length="302" mass="32497">MSKTFLAVGECMVEMAPTGNGTFSMGFAGDTLNTAWYARKCLPDSWNVGYLTAVGQDQVSEQMLGFLKQSGIDVDPVRRLDDRTVGLYMIQLKEGERSFAYWRSQSAARCLAADGNHLRSAIGGVDLIYFSGITLAIMSEEDRETFFAVLKEARLAGAKTAFDPNLRPRLWESADIMRACVTKAAGLCDLVMPSFEDELAYFGDTTADVSADRYLAAGAGMVVVKNGPEEVICASREDRQAFQPKPVLDIVDTTAAGDSFNAAFLAEYLTSGNVGASVDAGARLAGTVIQHRGALVDCFEAA</sequence>
<dbReference type="CDD" id="cd01166">
    <property type="entry name" value="KdgK"/>
    <property type="match status" value="1"/>
</dbReference>
<dbReference type="GO" id="GO:0019698">
    <property type="term" value="P:D-galacturonate catabolic process"/>
    <property type="evidence" value="ECO:0007669"/>
    <property type="project" value="TreeGrafter"/>
</dbReference>
<dbReference type="STRING" id="311410.LA5095_01581"/>
<dbReference type="GO" id="GO:0005829">
    <property type="term" value="C:cytosol"/>
    <property type="evidence" value="ECO:0007669"/>
    <property type="project" value="TreeGrafter"/>
</dbReference>
<dbReference type="PROSITE" id="PS00584">
    <property type="entry name" value="PFKB_KINASES_2"/>
    <property type="match status" value="1"/>
</dbReference>
<evidence type="ECO:0000313" key="5">
    <source>
        <dbReference type="EMBL" id="CTQ71227.1"/>
    </source>
</evidence>
<accession>A0A0M7A374</accession>
<organism evidence="5 6">
    <name type="scientific">Roseibium album</name>
    <dbReference type="NCBI Taxonomy" id="311410"/>
    <lineage>
        <taxon>Bacteria</taxon>
        <taxon>Pseudomonadati</taxon>
        <taxon>Pseudomonadota</taxon>
        <taxon>Alphaproteobacteria</taxon>
        <taxon>Hyphomicrobiales</taxon>
        <taxon>Stappiaceae</taxon>
        <taxon>Roseibium</taxon>
    </lineage>
</organism>
<dbReference type="GO" id="GO:0006974">
    <property type="term" value="P:DNA damage response"/>
    <property type="evidence" value="ECO:0007669"/>
    <property type="project" value="TreeGrafter"/>
</dbReference>
<gene>
    <name evidence="5" type="primary">kdgK_2</name>
    <name evidence="5" type="ORF">LA5096_02835</name>
</gene>
<evidence type="ECO:0000313" key="6">
    <source>
        <dbReference type="Proteomes" id="UP000049983"/>
    </source>
</evidence>
<keyword evidence="3 5" id="KW-0418">Kinase</keyword>
<proteinExistence type="inferred from homology"/>
<evidence type="ECO:0000256" key="2">
    <source>
        <dbReference type="ARBA" id="ARBA00022679"/>
    </source>
</evidence>
<dbReference type="Gene3D" id="3.40.1190.20">
    <property type="match status" value="1"/>
</dbReference>
<comment type="similarity">
    <text evidence="1">Belongs to the carbohydrate kinase PfkB family.</text>
</comment>
<keyword evidence="2 5" id="KW-0808">Transferase</keyword>
<dbReference type="EMBL" id="CXWC01000010">
    <property type="protein sequence ID" value="CTQ71227.1"/>
    <property type="molecule type" value="Genomic_DNA"/>
</dbReference>
<dbReference type="InterPro" id="IPR002173">
    <property type="entry name" value="Carboh/pur_kinase_PfkB_CS"/>
</dbReference>
<dbReference type="EC" id="2.7.1.45" evidence="5"/>
<dbReference type="InterPro" id="IPR050306">
    <property type="entry name" value="PfkB_Carbo_kinase"/>
</dbReference>
<dbReference type="InterPro" id="IPR011611">
    <property type="entry name" value="PfkB_dom"/>
</dbReference>
<dbReference type="PANTHER" id="PTHR43085:SF15">
    <property type="entry name" value="2-DEHYDRO-3-DEOXYGLUCONOKINASE"/>
    <property type="match status" value="1"/>
</dbReference>
<evidence type="ECO:0000256" key="3">
    <source>
        <dbReference type="ARBA" id="ARBA00022777"/>
    </source>
</evidence>
<dbReference type="GO" id="GO:0042840">
    <property type="term" value="P:D-glucuronate catabolic process"/>
    <property type="evidence" value="ECO:0007669"/>
    <property type="project" value="TreeGrafter"/>
</dbReference>
<reference evidence="6" key="1">
    <citation type="submission" date="2015-07" db="EMBL/GenBank/DDBJ databases">
        <authorList>
            <person name="Rodrigo-Torres Lidia"/>
            <person name="Arahal R.David."/>
        </authorList>
    </citation>
    <scope>NUCLEOTIDE SEQUENCE [LARGE SCALE GENOMIC DNA]</scope>
    <source>
        <strain evidence="6">CECT 5096</strain>
    </source>
</reference>
<dbReference type="OrthoDB" id="9776822at2"/>
<keyword evidence="6" id="KW-1185">Reference proteome</keyword>
<evidence type="ECO:0000259" key="4">
    <source>
        <dbReference type="Pfam" id="PF00294"/>
    </source>
</evidence>
<protein>
    <submittedName>
        <fullName evidence="5">2-dehydro-3-deoxygluconokinase</fullName>
        <ecNumber evidence="5">2.7.1.45</ecNumber>
    </submittedName>
</protein>
<dbReference type="AlphaFoldDB" id="A0A0M7A374"/>